<keyword evidence="1" id="KW-1133">Transmembrane helix</keyword>
<protein>
    <submittedName>
        <fullName evidence="2">Uncharacterized protein</fullName>
    </submittedName>
</protein>
<feature type="transmembrane region" description="Helical" evidence="1">
    <location>
        <begin position="71"/>
        <end position="89"/>
    </location>
</feature>
<dbReference type="AlphaFoldDB" id="A0A1F7I856"/>
<sequence>MPRKTKKQKKLADLHRVQISYIPPSAIDSGTINPVIVASAKKQKTRYVTNYEESNYDKVLRQHVKTDMKKTILIIVTLFILQLVVFYLYNSGRLFSIS</sequence>
<keyword evidence="1" id="KW-0812">Transmembrane</keyword>
<gene>
    <name evidence="2" type="ORF">A3F34_02495</name>
</gene>
<dbReference type="Proteomes" id="UP000179024">
    <property type="component" value="Unassembled WGS sequence"/>
</dbReference>
<name>A0A1F7I856_9BACT</name>
<evidence type="ECO:0000313" key="3">
    <source>
        <dbReference type="Proteomes" id="UP000179024"/>
    </source>
</evidence>
<reference evidence="2 3" key="1">
    <citation type="journal article" date="2016" name="Nat. Commun.">
        <title>Thousands of microbial genomes shed light on interconnected biogeochemical processes in an aquifer system.</title>
        <authorList>
            <person name="Anantharaman K."/>
            <person name="Brown C.T."/>
            <person name="Hug L.A."/>
            <person name="Sharon I."/>
            <person name="Castelle C.J."/>
            <person name="Probst A.J."/>
            <person name="Thomas B.C."/>
            <person name="Singh A."/>
            <person name="Wilkins M.J."/>
            <person name="Karaoz U."/>
            <person name="Brodie E.L."/>
            <person name="Williams K.H."/>
            <person name="Hubbard S.S."/>
            <person name="Banfield J.F."/>
        </authorList>
    </citation>
    <scope>NUCLEOTIDE SEQUENCE [LARGE SCALE GENOMIC DNA]</scope>
</reference>
<evidence type="ECO:0000313" key="2">
    <source>
        <dbReference type="EMBL" id="OGK39550.1"/>
    </source>
</evidence>
<accession>A0A1F7I856</accession>
<proteinExistence type="predicted"/>
<evidence type="ECO:0000256" key="1">
    <source>
        <dbReference type="SAM" id="Phobius"/>
    </source>
</evidence>
<dbReference type="EMBL" id="MGAE01000016">
    <property type="protein sequence ID" value="OGK39550.1"/>
    <property type="molecule type" value="Genomic_DNA"/>
</dbReference>
<keyword evidence="1" id="KW-0472">Membrane</keyword>
<comment type="caution">
    <text evidence="2">The sequence shown here is derived from an EMBL/GenBank/DDBJ whole genome shotgun (WGS) entry which is preliminary data.</text>
</comment>
<organism evidence="2 3">
    <name type="scientific">Candidatus Roizmanbacteria bacterium RIFCSPHIGHO2_12_FULL_44_10</name>
    <dbReference type="NCBI Taxonomy" id="1802054"/>
    <lineage>
        <taxon>Bacteria</taxon>
        <taxon>Candidatus Roizmaniibacteriota</taxon>
    </lineage>
</organism>